<dbReference type="Ensembl" id="ENSLLTT00000017393.1">
    <property type="protein sequence ID" value="ENSLLTP00000016761.1"/>
    <property type="gene ID" value="ENSLLTG00000012772.1"/>
</dbReference>
<feature type="region of interest" description="Disordered" evidence="1">
    <location>
        <begin position="1"/>
        <end position="100"/>
    </location>
</feature>
<feature type="compositionally biased region" description="Low complexity" evidence="1">
    <location>
        <begin position="67"/>
        <end position="85"/>
    </location>
</feature>
<dbReference type="GO" id="GO:0060766">
    <property type="term" value="P:negative regulation of androgen receptor signaling pathway"/>
    <property type="evidence" value="ECO:0007669"/>
    <property type="project" value="Ensembl"/>
</dbReference>
<dbReference type="GO" id="GO:0060426">
    <property type="term" value="P:lung vasculature development"/>
    <property type="evidence" value="ECO:0007669"/>
    <property type="project" value="Ensembl"/>
</dbReference>
<accession>A0A8C5WVI9</accession>
<dbReference type="GeneTree" id="ENSGT00940000160174"/>
<keyword evidence="3" id="KW-1185">Reference proteome</keyword>
<dbReference type="GO" id="GO:0007530">
    <property type="term" value="P:sex determination"/>
    <property type="evidence" value="ECO:0007669"/>
    <property type="project" value="Ensembl"/>
</dbReference>
<dbReference type="GO" id="GO:0001228">
    <property type="term" value="F:DNA-binding transcription activator activity, RNA polymerase II-specific"/>
    <property type="evidence" value="ECO:0007669"/>
    <property type="project" value="Ensembl"/>
</dbReference>
<dbReference type="GO" id="GO:0001227">
    <property type="term" value="F:DNA-binding transcription repressor activity, RNA polymerase II-specific"/>
    <property type="evidence" value="ECO:0007669"/>
    <property type="project" value="Ensembl"/>
</dbReference>
<dbReference type="GO" id="GO:0060425">
    <property type="term" value="P:lung morphogenesis"/>
    <property type="evidence" value="ECO:0007669"/>
    <property type="project" value="Ensembl"/>
</dbReference>
<proteinExistence type="predicted"/>
<sequence>MSTGSLSDAEDHPAEILGCSGRPEKWTLPSSVRSTSEPAKLGRERGSPGKGRGAAAAGKARKKTPGKKSPPGTAARRASRSSGTRPHARERASHAGAEQSLLRLKTTLPWVPPDTKLSKLDTLPWLQLHRPLRQILGQRQVRERLPSPVNLTWPFMIAGKPENELKEAVNTTRLCGPTAS</sequence>
<dbReference type="GO" id="GO:0060021">
    <property type="term" value="P:roof of mouth development"/>
    <property type="evidence" value="ECO:0007669"/>
    <property type="project" value="Ensembl"/>
</dbReference>
<dbReference type="GO" id="GO:0070888">
    <property type="term" value="F:E-box binding"/>
    <property type="evidence" value="ECO:0007669"/>
    <property type="project" value="Ensembl"/>
</dbReference>
<protein>
    <submittedName>
        <fullName evidence="2">Transcription factor 21</fullName>
    </submittedName>
</protein>
<dbReference type="GO" id="GO:0072162">
    <property type="term" value="P:metanephric mesenchymal cell differentiation"/>
    <property type="evidence" value="ECO:0007669"/>
    <property type="project" value="Ensembl"/>
</dbReference>
<dbReference type="GO" id="GO:0014707">
    <property type="term" value="P:branchiomeric skeletal muscle development"/>
    <property type="evidence" value="ECO:0007669"/>
    <property type="project" value="Ensembl"/>
</dbReference>
<dbReference type="GO" id="GO:0048608">
    <property type="term" value="P:reproductive structure development"/>
    <property type="evidence" value="ECO:0007669"/>
    <property type="project" value="Ensembl"/>
</dbReference>
<dbReference type="GO" id="GO:0050681">
    <property type="term" value="F:nuclear androgen receptor binding"/>
    <property type="evidence" value="ECO:0007669"/>
    <property type="project" value="Ensembl"/>
</dbReference>
<dbReference type="GO" id="GO:0048536">
    <property type="term" value="P:spleen development"/>
    <property type="evidence" value="ECO:0007669"/>
    <property type="project" value="Ensembl"/>
</dbReference>
<dbReference type="GO" id="GO:0007548">
    <property type="term" value="P:sex differentiation"/>
    <property type="evidence" value="ECO:0007669"/>
    <property type="project" value="Ensembl"/>
</dbReference>
<dbReference type="GO" id="GO:0005667">
    <property type="term" value="C:transcription regulator complex"/>
    <property type="evidence" value="ECO:0007669"/>
    <property type="project" value="Ensembl"/>
</dbReference>
<dbReference type="GO" id="GO:0001658">
    <property type="term" value="P:branching involved in ureteric bud morphogenesis"/>
    <property type="evidence" value="ECO:0007669"/>
    <property type="project" value="Ensembl"/>
</dbReference>
<reference evidence="2" key="1">
    <citation type="submission" date="2025-08" db="UniProtKB">
        <authorList>
            <consortium name="Ensembl"/>
        </authorList>
    </citation>
    <scope>IDENTIFICATION</scope>
</reference>
<evidence type="ECO:0000313" key="2">
    <source>
        <dbReference type="Ensembl" id="ENSLLTP00000016761.1"/>
    </source>
</evidence>
<name>A0A8C5WVI9_LATLA</name>
<dbReference type="GO" id="GO:0072277">
    <property type="term" value="P:metanephric glomerular capillary formation"/>
    <property type="evidence" value="ECO:0007669"/>
    <property type="project" value="Ensembl"/>
</dbReference>
<organism evidence="2 3">
    <name type="scientific">Laticauda laticaudata</name>
    <name type="common">Blue-ringed sea krait</name>
    <name type="synonym">Blue-lipped sea krait</name>
    <dbReference type="NCBI Taxonomy" id="8630"/>
    <lineage>
        <taxon>Eukaryota</taxon>
        <taxon>Metazoa</taxon>
        <taxon>Chordata</taxon>
        <taxon>Craniata</taxon>
        <taxon>Vertebrata</taxon>
        <taxon>Euteleostomi</taxon>
        <taxon>Lepidosauria</taxon>
        <taxon>Squamata</taxon>
        <taxon>Bifurcata</taxon>
        <taxon>Unidentata</taxon>
        <taxon>Episquamata</taxon>
        <taxon>Toxicofera</taxon>
        <taxon>Serpentes</taxon>
        <taxon>Colubroidea</taxon>
        <taxon>Elapidae</taxon>
        <taxon>Laticaudinae</taxon>
        <taxon>Laticauda</taxon>
    </lineage>
</organism>
<evidence type="ECO:0000256" key="1">
    <source>
        <dbReference type="SAM" id="MobiDB-lite"/>
    </source>
</evidence>
<dbReference type="AlphaFoldDB" id="A0A8C5WVI9"/>
<dbReference type="GO" id="GO:0042826">
    <property type="term" value="F:histone deacetylase binding"/>
    <property type="evidence" value="ECO:0007669"/>
    <property type="project" value="Ensembl"/>
</dbReference>
<reference evidence="2" key="2">
    <citation type="submission" date="2025-09" db="UniProtKB">
        <authorList>
            <consortium name="Ensembl"/>
        </authorList>
    </citation>
    <scope>IDENTIFICATION</scope>
</reference>
<dbReference type="GO" id="GO:0060435">
    <property type="term" value="P:bronchiole development"/>
    <property type="evidence" value="ECO:0007669"/>
    <property type="project" value="Ensembl"/>
</dbReference>
<gene>
    <name evidence="2" type="primary">TCF21</name>
</gene>
<dbReference type="GO" id="GO:0005654">
    <property type="term" value="C:nucleoplasm"/>
    <property type="evidence" value="ECO:0007669"/>
    <property type="project" value="Ensembl"/>
</dbReference>
<dbReference type="GO" id="GO:0043425">
    <property type="term" value="F:bHLH transcription factor binding"/>
    <property type="evidence" value="ECO:0007669"/>
    <property type="project" value="Ensembl"/>
</dbReference>
<dbReference type="GO" id="GO:0030855">
    <property type="term" value="P:epithelial cell differentiation"/>
    <property type="evidence" value="ECO:0007669"/>
    <property type="project" value="Ensembl"/>
</dbReference>
<dbReference type="Proteomes" id="UP000694406">
    <property type="component" value="Unplaced"/>
</dbReference>
<evidence type="ECO:0000313" key="3">
    <source>
        <dbReference type="Proteomes" id="UP000694406"/>
    </source>
</evidence>
<feature type="compositionally biased region" description="Polar residues" evidence="1">
    <location>
        <begin position="28"/>
        <end position="37"/>
    </location>
</feature>